<feature type="chain" id="PRO_5001572224" evidence="1">
    <location>
        <begin position="23"/>
        <end position="152"/>
    </location>
</feature>
<keyword evidence="1" id="KW-0732">Signal</keyword>
<evidence type="ECO:0000256" key="1">
    <source>
        <dbReference type="SAM" id="SignalP"/>
    </source>
</evidence>
<accession>A0A059FDB8</accession>
<evidence type="ECO:0000313" key="3">
    <source>
        <dbReference type="Proteomes" id="UP000024816"/>
    </source>
</evidence>
<keyword evidence="3" id="KW-1185">Reference proteome</keyword>
<reference evidence="2 3" key="1">
    <citation type="journal article" date="2014" name="Antonie Van Leeuwenhoek">
        <title>Hyphomonas beringensis sp. nov. and Hyphomonas chukchiensis sp. nov., isolated from surface seawater of the Bering Sea and Chukchi Sea.</title>
        <authorList>
            <person name="Li C."/>
            <person name="Lai Q."/>
            <person name="Li G."/>
            <person name="Dong C."/>
            <person name="Wang J."/>
            <person name="Liao Y."/>
            <person name="Shao Z."/>
        </authorList>
    </citation>
    <scope>NUCLEOTIDE SEQUENCE [LARGE SCALE GENOMIC DNA]</scope>
    <source>
        <strain evidence="2 3">VP2</strain>
    </source>
</reference>
<protein>
    <submittedName>
        <fullName evidence="2">Uncharacterized protein</fullName>
    </submittedName>
</protein>
<proteinExistence type="predicted"/>
<dbReference type="PATRIC" id="fig|1280952.3.peg.1888"/>
<dbReference type="RefSeq" id="WP_035581395.1">
    <property type="nucleotide sequence ID" value="NZ_ARYJ01000005.1"/>
</dbReference>
<feature type="signal peptide" evidence="1">
    <location>
        <begin position="1"/>
        <end position="22"/>
    </location>
</feature>
<sequence>MRLGLLLTCAISATVLAMPAAAQEDSRVPSVTVEAPQLSETQAGKVDWYRQFAVSKPIEARPVWQAEPSEDVSMQFSGSDRWEFRIDKLSRPSANISPLPRQEMQAGATFKITPRFSVGGEVSVGADDLNAVSTWEDRDVETGVRLKSAFKF</sequence>
<gene>
    <name evidence="2" type="ORF">HJA_09469</name>
</gene>
<evidence type="ECO:0000313" key="2">
    <source>
        <dbReference type="EMBL" id="KCZ88587.1"/>
    </source>
</evidence>
<dbReference type="STRING" id="1280952.HJA_09469"/>
<dbReference type="Proteomes" id="UP000024816">
    <property type="component" value="Unassembled WGS sequence"/>
</dbReference>
<dbReference type="eggNOG" id="ENOG50315H8">
    <property type="taxonomic scope" value="Bacteria"/>
</dbReference>
<dbReference type="AlphaFoldDB" id="A0A059FDB8"/>
<organism evidence="2 3">
    <name type="scientific">Hyphomonas jannaschiana VP2</name>
    <dbReference type="NCBI Taxonomy" id="1280952"/>
    <lineage>
        <taxon>Bacteria</taxon>
        <taxon>Pseudomonadati</taxon>
        <taxon>Pseudomonadota</taxon>
        <taxon>Alphaproteobacteria</taxon>
        <taxon>Hyphomonadales</taxon>
        <taxon>Hyphomonadaceae</taxon>
        <taxon>Hyphomonas</taxon>
    </lineage>
</organism>
<dbReference type="Pfam" id="PF20841">
    <property type="entry name" value="NtrZ"/>
    <property type="match status" value="1"/>
</dbReference>
<dbReference type="OrthoDB" id="7628828at2"/>
<name>A0A059FDB8_9PROT</name>
<comment type="caution">
    <text evidence="2">The sequence shown here is derived from an EMBL/GenBank/DDBJ whole genome shotgun (WGS) entry which is preliminary data.</text>
</comment>
<dbReference type="EMBL" id="ARYJ01000005">
    <property type="protein sequence ID" value="KCZ88587.1"/>
    <property type="molecule type" value="Genomic_DNA"/>
</dbReference>
<dbReference type="InterPro" id="IPR048887">
    <property type="entry name" value="NtrZ-like"/>
</dbReference>